<organism evidence="10 11">
    <name type="scientific">Actinidia chinensis var. chinensis</name>
    <name type="common">Chinese soft-hair kiwi</name>
    <dbReference type="NCBI Taxonomy" id="1590841"/>
    <lineage>
        <taxon>Eukaryota</taxon>
        <taxon>Viridiplantae</taxon>
        <taxon>Streptophyta</taxon>
        <taxon>Embryophyta</taxon>
        <taxon>Tracheophyta</taxon>
        <taxon>Spermatophyta</taxon>
        <taxon>Magnoliopsida</taxon>
        <taxon>eudicotyledons</taxon>
        <taxon>Gunneridae</taxon>
        <taxon>Pentapetalae</taxon>
        <taxon>asterids</taxon>
        <taxon>Ericales</taxon>
        <taxon>Actinidiaceae</taxon>
        <taxon>Actinidia</taxon>
    </lineage>
</organism>
<dbReference type="PANTHER" id="PTHR12585">
    <property type="entry name" value="SCC1 / RAD21 FAMILY MEMBER"/>
    <property type="match status" value="1"/>
</dbReference>
<proteinExistence type="inferred from homology"/>
<sequence>MFYSQCLLSRKGPLGTIWVAAHCLKRVKKTQISQTNISSSVDKILLDEVPVVSYRVLGFLLLGVVRIYSKKVEFMFDDCRKVLVKINAFTDRKKANLTIEAICAPYLSITRPESFELDAYDLQILEDGRGVNIRPDEDIMLGDARNEGTEHCLFDKHNYEKNCNMEHNYEEDGDHFETCSTAYTPVKDVLSPYIMGNIVVSSPSHNLSNSEVSIEKIRGYDFSLGERMDPMPFGEGEEEPGLDRPFGEAHQTDREQIKYPNTGSVIGAQEEPPDPVRSLDEEQHMDVEQIRFPEMVSSESERCQITTKGRPVSITIDVTPQSKCLNTSGATTPEFMAVQTPAPRERTRVSRKRKCLLDDIIMLPNKALKDSIDNSSDLVCKRRKVPHTALHAWKANQISNLPHTFLEPLIPCKSLELKSLFYKMKLKSPEAVETVDATKKIGNIGSPTVHRPLDETDIAPSTPGTRSTSMRLHEAQEFTNFDGVRPARSFESMEKELSRSDDKEFDISLLNEEVNTCGGDNQEMSAWSVRTRIVAKYLCRSFLSRKNRKEDKVANLSHVLKRKTRAESARVFYEILVLKSGDYIDVNQDEPYGDVLVMQTPKLKQSFEGDEVNAS</sequence>
<comment type="similarity">
    <text evidence="2">Belongs to the rad21 family.</text>
</comment>
<dbReference type="GO" id="GO:0003682">
    <property type="term" value="F:chromatin binding"/>
    <property type="evidence" value="ECO:0007669"/>
    <property type="project" value="TreeGrafter"/>
</dbReference>
<dbReference type="Pfam" id="PF04824">
    <property type="entry name" value="Rad21_Rec8"/>
    <property type="match status" value="1"/>
</dbReference>
<dbReference type="SUPFAM" id="SSF46785">
    <property type="entry name" value="Winged helix' DNA-binding domain"/>
    <property type="match status" value="1"/>
</dbReference>
<dbReference type="InterPro" id="IPR006910">
    <property type="entry name" value="Rad21_Rec8_N"/>
</dbReference>
<dbReference type="Gene3D" id="1.10.10.580">
    <property type="entry name" value="Structural maintenance of chromosome 1. Chain E"/>
    <property type="match status" value="1"/>
</dbReference>
<name>A0A2R6RZ42_ACTCC</name>
<keyword evidence="3" id="KW-0132">Cell division</keyword>
<protein>
    <submittedName>
        <fullName evidence="10">Sister chromatid cohesion 1 protein</fullName>
    </submittedName>
</protein>
<dbReference type="GO" id="GO:1990414">
    <property type="term" value="P:replication-born double-strand break repair via sister chromatid exchange"/>
    <property type="evidence" value="ECO:0007669"/>
    <property type="project" value="TreeGrafter"/>
</dbReference>
<dbReference type="Gramene" id="PSS35285">
    <property type="protein sequence ID" value="PSS35285"/>
    <property type="gene ID" value="CEY00_Acc02486"/>
</dbReference>
<dbReference type="OMA" id="PDRFYEP"/>
<keyword evidence="5" id="KW-0539">Nucleus</keyword>
<dbReference type="GO" id="GO:0005634">
    <property type="term" value="C:nucleus"/>
    <property type="evidence" value="ECO:0007669"/>
    <property type="project" value="UniProtKB-SubCell"/>
</dbReference>
<dbReference type="GO" id="GO:0008278">
    <property type="term" value="C:cohesin complex"/>
    <property type="evidence" value="ECO:0007669"/>
    <property type="project" value="InterPro"/>
</dbReference>
<evidence type="ECO:0000259" key="9">
    <source>
        <dbReference type="Pfam" id="PF04825"/>
    </source>
</evidence>
<feature type="region of interest" description="Disordered" evidence="7">
    <location>
        <begin position="446"/>
        <end position="468"/>
    </location>
</feature>
<dbReference type="AlphaFoldDB" id="A0A2R6RZ42"/>
<keyword evidence="4" id="KW-0159">Chromosome partition</keyword>
<evidence type="ECO:0000256" key="4">
    <source>
        <dbReference type="ARBA" id="ARBA00022829"/>
    </source>
</evidence>
<dbReference type="FunFam" id="1.10.10.580:FF:000002">
    <property type="entry name" value="Sister chromatid cohesion 1 protein 4"/>
    <property type="match status" value="1"/>
</dbReference>
<dbReference type="Proteomes" id="UP000241394">
    <property type="component" value="Chromosome LG2"/>
</dbReference>
<evidence type="ECO:0000256" key="7">
    <source>
        <dbReference type="SAM" id="MobiDB-lite"/>
    </source>
</evidence>
<dbReference type="EMBL" id="NKQK01000002">
    <property type="protein sequence ID" value="PSS35285.1"/>
    <property type="molecule type" value="Genomic_DNA"/>
</dbReference>
<keyword evidence="11" id="KW-1185">Reference proteome</keyword>
<evidence type="ECO:0000256" key="6">
    <source>
        <dbReference type="ARBA" id="ARBA00064543"/>
    </source>
</evidence>
<evidence type="ECO:0000256" key="5">
    <source>
        <dbReference type="ARBA" id="ARBA00023242"/>
    </source>
</evidence>
<evidence type="ECO:0000313" key="11">
    <source>
        <dbReference type="Proteomes" id="UP000241394"/>
    </source>
</evidence>
<feature type="domain" description="Rad21/Rec8-like protein C-terminal eukaryotic" evidence="8">
    <location>
        <begin position="553"/>
        <end position="603"/>
    </location>
</feature>
<evidence type="ECO:0000256" key="2">
    <source>
        <dbReference type="ARBA" id="ARBA00009870"/>
    </source>
</evidence>
<dbReference type="InterPro" id="IPR039781">
    <property type="entry name" value="Rad21/Rec8-like"/>
</dbReference>
<gene>
    <name evidence="10" type="ORF">CEY00_Acc02486</name>
</gene>
<accession>A0A2R6RZ42</accession>
<dbReference type="PANTHER" id="PTHR12585:SF73">
    <property type="entry name" value="SISTER CHROMATID COHESION 1 PROTEIN 2"/>
    <property type="match status" value="1"/>
</dbReference>
<comment type="caution">
    <text evidence="10">The sequence shown here is derived from an EMBL/GenBank/DDBJ whole genome shotgun (WGS) entry which is preliminary data.</text>
</comment>
<reference evidence="10 11" key="1">
    <citation type="submission" date="2017-07" db="EMBL/GenBank/DDBJ databases">
        <title>An improved, manually edited Actinidia chinensis var. chinensis (kiwifruit) genome highlights the challenges associated with draft genomes and gene prediction in plants.</title>
        <authorList>
            <person name="Pilkington S."/>
            <person name="Crowhurst R."/>
            <person name="Hilario E."/>
            <person name="Nardozza S."/>
            <person name="Fraser L."/>
            <person name="Peng Y."/>
            <person name="Gunaseelan K."/>
            <person name="Simpson R."/>
            <person name="Tahir J."/>
            <person name="Deroles S."/>
            <person name="Templeton K."/>
            <person name="Luo Z."/>
            <person name="Davy M."/>
            <person name="Cheng C."/>
            <person name="Mcneilage M."/>
            <person name="Scaglione D."/>
            <person name="Liu Y."/>
            <person name="Zhang Q."/>
            <person name="Datson P."/>
            <person name="De Silva N."/>
            <person name="Gardiner S."/>
            <person name="Bassett H."/>
            <person name="Chagne D."/>
            <person name="Mccallum J."/>
            <person name="Dzierzon H."/>
            <person name="Deng C."/>
            <person name="Wang Y.-Y."/>
            <person name="Barron N."/>
            <person name="Manako K."/>
            <person name="Bowen J."/>
            <person name="Foster T."/>
            <person name="Erridge Z."/>
            <person name="Tiffin H."/>
            <person name="Waite C."/>
            <person name="Davies K."/>
            <person name="Grierson E."/>
            <person name="Laing W."/>
            <person name="Kirk R."/>
            <person name="Chen X."/>
            <person name="Wood M."/>
            <person name="Montefiori M."/>
            <person name="Brummell D."/>
            <person name="Schwinn K."/>
            <person name="Catanach A."/>
            <person name="Fullerton C."/>
            <person name="Li D."/>
            <person name="Meiyalaghan S."/>
            <person name="Nieuwenhuizen N."/>
            <person name="Read N."/>
            <person name="Prakash R."/>
            <person name="Hunter D."/>
            <person name="Zhang H."/>
            <person name="Mckenzie M."/>
            <person name="Knabel M."/>
            <person name="Harris A."/>
            <person name="Allan A."/>
            <person name="Chen A."/>
            <person name="Janssen B."/>
            <person name="Plunkett B."/>
            <person name="Dwamena C."/>
            <person name="Voogd C."/>
            <person name="Leif D."/>
            <person name="Lafferty D."/>
            <person name="Souleyre E."/>
            <person name="Varkonyi-Gasic E."/>
            <person name="Gambi F."/>
            <person name="Hanley J."/>
            <person name="Yao J.-L."/>
            <person name="Cheung J."/>
            <person name="David K."/>
            <person name="Warren B."/>
            <person name="Marsh K."/>
            <person name="Snowden K."/>
            <person name="Lin-Wang K."/>
            <person name="Brian L."/>
            <person name="Martinez-Sanchez M."/>
            <person name="Wang M."/>
            <person name="Ileperuma N."/>
            <person name="Macnee N."/>
            <person name="Campin R."/>
            <person name="Mcatee P."/>
            <person name="Drummond R."/>
            <person name="Espley R."/>
            <person name="Ireland H."/>
            <person name="Wu R."/>
            <person name="Atkinson R."/>
            <person name="Karunairetnam S."/>
            <person name="Bulley S."/>
            <person name="Chunkath S."/>
            <person name="Hanley Z."/>
            <person name="Storey R."/>
            <person name="Thrimawithana A."/>
            <person name="Thomson S."/>
            <person name="David C."/>
            <person name="Testolin R."/>
        </authorList>
    </citation>
    <scope>NUCLEOTIDE SEQUENCE [LARGE SCALE GENOMIC DNA]</scope>
    <source>
        <strain evidence="11">cv. Red5</strain>
        <tissue evidence="10">Young leaf</tissue>
    </source>
</reference>
<dbReference type="Pfam" id="PF04825">
    <property type="entry name" value="Rad21_Rec8_N"/>
    <property type="match status" value="1"/>
</dbReference>
<dbReference type="InParanoid" id="A0A2R6RZ42"/>
<evidence type="ECO:0000259" key="8">
    <source>
        <dbReference type="Pfam" id="PF04824"/>
    </source>
</evidence>
<dbReference type="OrthoDB" id="10071381at2759"/>
<dbReference type="InterPro" id="IPR036390">
    <property type="entry name" value="WH_DNA-bd_sf"/>
</dbReference>
<reference evidence="11" key="2">
    <citation type="journal article" date="2018" name="BMC Genomics">
        <title>A manually annotated Actinidia chinensis var. chinensis (kiwifruit) genome highlights the challenges associated with draft genomes and gene prediction in plants.</title>
        <authorList>
            <person name="Pilkington S.M."/>
            <person name="Crowhurst R."/>
            <person name="Hilario E."/>
            <person name="Nardozza S."/>
            <person name="Fraser L."/>
            <person name="Peng Y."/>
            <person name="Gunaseelan K."/>
            <person name="Simpson R."/>
            <person name="Tahir J."/>
            <person name="Deroles S.C."/>
            <person name="Templeton K."/>
            <person name="Luo Z."/>
            <person name="Davy M."/>
            <person name="Cheng C."/>
            <person name="McNeilage M."/>
            <person name="Scaglione D."/>
            <person name="Liu Y."/>
            <person name="Zhang Q."/>
            <person name="Datson P."/>
            <person name="De Silva N."/>
            <person name="Gardiner S.E."/>
            <person name="Bassett H."/>
            <person name="Chagne D."/>
            <person name="McCallum J."/>
            <person name="Dzierzon H."/>
            <person name="Deng C."/>
            <person name="Wang Y.Y."/>
            <person name="Barron L."/>
            <person name="Manako K."/>
            <person name="Bowen J."/>
            <person name="Foster T.M."/>
            <person name="Erridge Z.A."/>
            <person name="Tiffin H."/>
            <person name="Waite C.N."/>
            <person name="Davies K.M."/>
            <person name="Grierson E.P."/>
            <person name="Laing W.A."/>
            <person name="Kirk R."/>
            <person name="Chen X."/>
            <person name="Wood M."/>
            <person name="Montefiori M."/>
            <person name="Brummell D.A."/>
            <person name="Schwinn K.E."/>
            <person name="Catanach A."/>
            <person name="Fullerton C."/>
            <person name="Li D."/>
            <person name="Meiyalaghan S."/>
            <person name="Nieuwenhuizen N."/>
            <person name="Read N."/>
            <person name="Prakash R."/>
            <person name="Hunter D."/>
            <person name="Zhang H."/>
            <person name="McKenzie M."/>
            <person name="Knabel M."/>
            <person name="Harris A."/>
            <person name="Allan A.C."/>
            <person name="Gleave A."/>
            <person name="Chen A."/>
            <person name="Janssen B.J."/>
            <person name="Plunkett B."/>
            <person name="Ampomah-Dwamena C."/>
            <person name="Voogd C."/>
            <person name="Leif D."/>
            <person name="Lafferty D."/>
            <person name="Souleyre E.J.F."/>
            <person name="Varkonyi-Gasic E."/>
            <person name="Gambi F."/>
            <person name="Hanley J."/>
            <person name="Yao J.L."/>
            <person name="Cheung J."/>
            <person name="David K.M."/>
            <person name="Warren B."/>
            <person name="Marsh K."/>
            <person name="Snowden K.C."/>
            <person name="Lin-Wang K."/>
            <person name="Brian L."/>
            <person name="Martinez-Sanchez M."/>
            <person name="Wang M."/>
            <person name="Ileperuma N."/>
            <person name="Macnee N."/>
            <person name="Campin R."/>
            <person name="McAtee P."/>
            <person name="Drummond R.S.M."/>
            <person name="Espley R.V."/>
            <person name="Ireland H.S."/>
            <person name="Wu R."/>
            <person name="Atkinson R.G."/>
            <person name="Karunairetnam S."/>
            <person name="Bulley S."/>
            <person name="Chunkath S."/>
            <person name="Hanley Z."/>
            <person name="Storey R."/>
            <person name="Thrimawithana A.H."/>
            <person name="Thomson S."/>
            <person name="David C."/>
            <person name="Testolin R."/>
            <person name="Huang H."/>
            <person name="Hellens R.P."/>
            <person name="Schaffer R.J."/>
        </authorList>
    </citation>
    <scope>NUCLEOTIDE SEQUENCE [LARGE SCALE GENOMIC DNA]</scope>
    <source>
        <strain evidence="11">cv. Red5</strain>
    </source>
</reference>
<keyword evidence="3" id="KW-0498">Mitosis</keyword>
<comment type="subunit">
    <text evidence="6">Component of the cohesin complex.</text>
</comment>
<evidence type="ECO:0000313" key="10">
    <source>
        <dbReference type="EMBL" id="PSS35285.1"/>
    </source>
</evidence>
<dbReference type="GO" id="GO:0007059">
    <property type="term" value="P:chromosome segregation"/>
    <property type="evidence" value="ECO:0007669"/>
    <property type="project" value="UniProtKB-KW"/>
</dbReference>
<keyword evidence="3" id="KW-0131">Cell cycle</keyword>
<dbReference type="FunCoup" id="A0A2R6RZ42">
    <property type="interactions" value="2797"/>
</dbReference>
<comment type="subcellular location">
    <subcellularLocation>
        <location evidence="1">Nucleus</location>
    </subcellularLocation>
</comment>
<dbReference type="InterPro" id="IPR006909">
    <property type="entry name" value="Rad21/Rec8_C_eu"/>
</dbReference>
<evidence type="ECO:0000256" key="3">
    <source>
        <dbReference type="ARBA" id="ARBA00022776"/>
    </source>
</evidence>
<evidence type="ECO:0000256" key="1">
    <source>
        <dbReference type="ARBA" id="ARBA00004123"/>
    </source>
</evidence>
<dbReference type="InterPro" id="IPR023093">
    <property type="entry name" value="ScpA-like_C"/>
</dbReference>
<feature type="domain" description="Rad21/Rec8-like protein N-terminal" evidence="9">
    <location>
        <begin position="1"/>
        <end position="94"/>
    </location>
</feature>
<dbReference type="CDD" id="cd21793">
    <property type="entry name" value="Rad21_Rec8_M_AtSYN1-like"/>
    <property type="match status" value="1"/>
</dbReference>
<dbReference type="GO" id="GO:0007062">
    <property type="term" value="P:sister chromatid cohesion"/>
    <property type="evidence" value="ECO:0007669"/>
    <property type="project" value="InterPro"/>
</dbReference>
<dbReference type="STRING" id="1590841.A0A2R6RZ42"/>